<dbReference type="InterPro" id="IPR036928">
    <property type="entry name" value="AS_sf"/>
</dbReference>
<keyword evidence="8" id="KW-1185">Reference proteome</keyword>
<dbReference type="OrthoDB" id="6428749at2759"/>
<evidence type="ECO:0000256" key="2">
    <source>
        <dbReference type="ARBA" id="ARBA00022801"/>
    </source>
</evidence>
<keyword evidence="2" id="KW-0378">Hydrolase</keyword>
<comment type="similarity">
    <text evidence="1">Belongs to the amidase family.</text>
</comment>
<accession>A0A8H4UPJ7</accession>
<dbReference type="EMBL" id="JABEYC010000213">
    <property type="protein sequence ID" value="KAF4980688.1"/>
    <property type="molecule type" value="Genomic_DNA"/>
</dbReference>
<dbReference type="Gene3D" id="3.90.1300.10">
    <property type="entry name" value="Amidase signature (AS) domain"/>
    <property type="match status" value="1"/>
</dbReference>
<feature type="binding site" evidence="4">
    <location>
        <begin position="224"/>
        <end position="227"/>
    </location>
    <ligand>
        <name>substrate</name>
    </ligand>
</feature>
<evidence type="ECO:0000313" key="7">
    <source>
        <dbReference type="EMBL" id="KAF4980688.1"/>
    </source>
</evidence>
<feature type="compositionally biased region" description="Basic and acidic residues" evidence="5">
    <location>
        <begin position="34"/>
        <end position="48"/>
    </location>
</feature>
<feature type="active site" description="Acyl-ester intermediate" evidence="3">
    <location>
        <position position="227"/>
    </location>
</feature>
<evidence type="ECO:0000256" key="1">
    <source>
        <dbReference type="ARBA" id="ARBA00009199"/>
    </source>
</evidence>
<sequence length="548" mass="61112">MSQRNWQDTVAEKRRQQAEAISCFSTVPPPPPDNADHPDLSLEKDQNSKPETITDIDDATVLARKIASGQVTSEAVTRAYIAGPTGKLAFLTEVLFEKALIRAKELDRFYKQEGKTMGSLHGVPITLKDQFNVKGYDTTIGYTSRAFKPAVDDAVLVKMLEQLGAIVICKTNLPQSIMWCETENPLWGLTTNPMIPEYTPGGSTGGESALLYMHGSLIGLGTDIGGSVRIPAHMLGLYGLKPSSSRLPYTGVPVSTEGQEHVPSSIGPLARSLSSVYTLMKELALQEPWLKDNRCTPIPWRQNIYDSMLSQKLTFGLLLDDEVVRPHPSVTRVLQEAAASLSAHGHEVIDWDPTLHAECIEVMDLFYTVDGGEDIRREVEAGGEPLIPHVEKLVNRGKPISVYEYWQLNTRKRNLQQAYLEKWNSIRSTRTGRPVDALLMPVMPHSAVPHRATRWVGYTKVWNFLDYTALVIPAGKVTAADCEAPWNHAPRNEMDEWNSKVWEEKRREMAGNELPLGIQLVGRQLDEEKILAIGNVVDQILHPRLQDK</sequence>
<feature type="binding site" evidence="4">
    <location>
        <position position="203"/>
    </location>
    <ligand>
        <name>substrate</name>
    </ligand>
</feature>
<reference evidence="7" key="2">
    <citation type="submission" date="2020-05" db="EMBL/GenBank/DDBJ databases">
        <authorList>
            <person name="Kim H.-S."/>
            <person name="Proctor R.H."/>
            <person name="Brown D.W."/>
        </authorList>
    </citation>
    <scope>NUCLEOTIDE SEQUENCE</scope>
    <source>
        <strain evidence="7">NRRL 22465</strain>
    </source>
</reference>
<feature type="region of interest" description="Disordered" evidence="5">
    <location>
        <begin position="1"/>
        <end position="50"/>
    </location>
</feature>
<dbReference type="Proteomes" id="UP000635477">
    <property type="component" value="Unassembled WGS sequence"/>
</dbReference>
<dbReference type="PANTHER" id="PTHR46072">
    <property type="entry name" value="AMIDASE-RELATED-RELATED"/>
    <property type="match status" value="1"/>
</dbReference>
<gene>
    <name evidence="7" type="ORF">FZEAL_3356</name>
</gene>
<dbReference type="GO" id="GO:0016787">
    <property type="term" value="F:hydrolase activity"/>
    <property type="evidence" value="ECO:0007669"/>
    <property type="project" value="UniProtKB-KW"/>
</dbReference>
<feature type="binding site" evidence="4">
    <location>
        <position position="177"/>
    </location>
    <ligand>
        <name>substrate</name>
    </ligand>
</feature>
<comment type="caution">
    <text evidence="7">The sequence shown here is derived from an EMBL/GenBank/DDBJ whole genome shotgun (WGS) entry which is preliminary data.</text>
</comment>
<evidence type="ECO:0000256" key="3">
    <source>
        <dbReference type="PIRSR" id="PIRSR001221-1"/>
    </source>
</evidence>
<feature type="active site" description="Charge relay system" evidence="3">
    <location>
        <position position="128"/>
    </location>
</feature>
<evidence type="ECO:0000313" key="8">
    <source>
        <dbReference type="Proteomes" id="UP000635477"/>
    </source>
</evidence>
<name>A0A8H4UPJ7_9HYPO</name>
<dbReference type="PANTHER" id="PTHR46072:SF2">
    <property type="entry name" value="AMIDASE (EUROFUNG)"/>
    <property type="match status" value="1"/>
</dbReference>
<feature type="active site" description="Charge relay system" evidence="3">
    <location>
        <position position="203"/>
    </location>
</feature>
<dbReference type="AlphaFoldDB" id="A0A8H4UPJ7"/>
<evidence type="ECO:0000256" key="4">
    <source>
        <dbReference type="PIRSR" id="PIRSR001221-2"/>
    </source>
</evidence>
<proteinExistence type="inferred from homology"/>
<dbReference type="SUPFAM" id="SSF75304">
    <property type="entry name" value="Amidase signature (AS) enzymes"/>
    <property type="match status" value="1"/>
</dbReference>
<organism evidence="7 8">
    <name type="scientific">Fusarium zealandicum</name>
    <dbReference type="NCBI Taxonomy" id="1053134"/>
    <lineage>
        <taxon>Eukaryota</taxon>
        <taxon>Fungi</taxon>
        <taxon>Dikarya</taxon>
        <taxon>Ascomycota</taxon>
        <taxon>Pezizomycotina</taxon>
        <taxon>Sordariomycetes</taxon>
        <taxon>Hypocreomycetidae</taxon>
        <taxon>Hypocreales</taxon>
        <taxon>Nectriaceae</taxon>
        <taxon>Fusarium</taxon>
        <taxon>Fusarium staphyleae species complex</taxon>
    </lineage>
</organism>
<evidence type="ECO:0000256" key="5">
    <source>
        <dbReference type="SAM" id="MobiDB-lite"/>
    </source>
</evidence>
<feature type="domain" description="Amidase" evidence="6">
    <location>
        <begin position="89"/>
        <end position="531"/>
    </location>
</feature>
<dbReference type="InterPro" id="IPR023631">
    <property type="entry name" value="Amidase_dom"/>
</dbReference>
<protein>
    <recommendedName>
        <fullName evidence="6">Amidase domain-containing protein</fullName>
    </recommendedName>
</protein>
<evidence type="ECO:0000259" key="6">
    <source>
        <dbReference type="Pfam" id="PF01425"/>
    </source>
</evidence>
<reference evidence="7" key="1">
    <citation type="journal article" date="2020" name="BMC Genomics">
        <title>Correction to: Identification and distribution of gene clusters required for synthesis of sphingolipid metabolism inhibitors in diverse species of the filamentous fungus Fusarium.</title>
        <authorList>
            <person name="Kim H.S."/>
            <person name="Lohmar J.M."/>
            <person name="Busman M."/>
            <person name="Brown D.W."/>
            <person name="Naumann T.A."/>
            <person name="Divon H.H."/>
            <person name="Lysoe E."/>
            <person name="Uhlig S."/>
            <person name="Proctor R.H."/>
        </authorList>
    </citation>
    <scope>NUCLEOTIDE SEQUENCE</scope>
    <source>
        <strain evidence="7">NRRL 22465</strain>
    </source>
</reference>
<dbReference type="PIRSF" id="PIRSF001221">
    <property type="entry name" value="Amidase_fungi"/>
    <property type="match status" value="1"/>
</dbReference>
<dbReference type="Pfam" id="PF01425">
    <property type="entry name" value="Amidase"/>
    <property type="match status" value="1"/>
</dbReference>